<feature type="compositionally biased region" description="Basic and acidic residues" evidence="1">
    <location>
        <begin position="10"/>
        <end position="23"/>
    </location>
</feature>
<dbReference type="AlphaFoldDB" id="A0A2I0VW04"/>
<evidence type="ECO:0000313" key="3">
    <source>
        <dbReference type="Proteomes" id="UP000233837"/>
    </source>
</evidence>
<reference evidence="2 3" key="2">
    <citation type="journal article" date="2017" name="Nature">
        <title>The Apostasia genome and the evolution of orchids.</title>
        <authorList>
            <person name="Zhang G.Q."/>
            <person name="Liu K.W."/>
            <person name="Li Z."/>
            <person name="Lohaus R."/>
            <person name="Hsiao Y.Y."/>
            <person name="Niu S.C."/>
            <person name="Wang J.Y."/>
            <person name="Lin Y.C."/>
            <person name="Xu Q."/>
            <person name="Chen L.J."/>
            <person name="Yoshida K."/>
            <person name="Fujiwara S."/>
            <person name="Wang Z.W."/>
            <person name="Zhang Y.Q."/>
            <person name="Mitsuda N."/>
            <person name="Wang M."/>
            <person name="Liu G.H."/>
            <person name="Pecoraro L."/>
            <person name="Huang H.X."/>
            <person name="Xiao X.J."/>
            <person name="Lin M."/>
            <person name="Wu X.Y."/>
            <person name="Wu W.L."/>
            <person name="Chen Y.Y."/>
            <person name="Chang S.B."/>
            <person name="Sakamoto S."/>
            <person name="Ohme-Takagi M."/>
            <person name="Yagi M."/>
            <person name="Zeng S.J."/>
            <person name="Shen C.Y."/>
            <person name="Yeh C.M."/>
            <person name="Luo Y.B."/>
            <person name="Tsai W.C."/>
            <person name="Van de Peer Y."/>
            <person name="Liu Z.J."/>
        </authorList>
    </citation>
    <scope>NUCLEOTIDE SEQUENCE [LARGE SCALE GENOMIC DNA]</scope>
    <source>
        <tissue evidence="2">The whole plant</tissue>
    </source>
</reference>
<dbReference type="EMBL" id="KZ503179">
    <property type="protein sequence ID" value="PKU67593.1"/>
    <property type="molecule type" value="Genomic_DNA"/>
</dbReference>
<accession>A0A2I0VW04</accession>
<sequence>MISTFAPNETKSDIPDNEQDLKKNASKGQLQEWHENKSSKNKNVVATSKFGLV</sequence>
<evidence type="ECO:0000256" key="1">
    <source>
        <dbReference type="SAM" id="MobiDB-lite"/>
    </source>
</evidence>
<reference evidence="2 3" key="1">
    <citation type="journal article" date="2016" name="Sci. Rep.">
        <title>The Dendrobium catenatum Lindl. genome sequence provides insights into polysaccharide synthase, floral development and adaptive evolution.</title>
        <authorList>
            <person name="Zhang G.Q."/>
            <person name="Xu Q."/>
            <person name="Bian C."/>
            <person name="Tsai W.C."/>
            <person name="Yeh C.M."/>
            <person name="Liu K.W."/>
            <person name="Yoshida K."/>
            <person name="Zhang L.S."/>
            <person name="Chang S.B."/>
            <person name="Chen F."/>
            <person name="Shi Y."/>
            <person name="Su Y.Y."/>
            <person name="Zhang Y.Q."/>
            <person name="Chen L.J."/>
            <person name="Yin Y."/>
            <person name="Lin M."/>
            <person name="Huang H."/>
            <person name="Deng H."/>
            <person name="Wang Z.W."/>
            <person name="Zhu S.L."/>
            <person name="Zhao X."/>
            <person name="Deng C."/>
            <person name="Niu S.C."/>
            <person name="Huang J."/>
            <person name="Wang M."/>
            <person name="Liu G.H."/>
            <person name="Yang H.J."/>
            <person name="Xiao X.J."/>
            <person name="Hsiao Y.Y."/>
            <person name="Wu W.L."/>
            <person name="Chen Y.Y."/>
            <person name="Mitsuda N."/>
            <person name="Ohme-Takagi M."/>
            <person name="Luo Y.B."/>
            <person name="Van de Peer Y."/>
            <person name="Liu Z.J."/>
        </authorList>
    </citation>
    <scope>NUCLEOTIDE SEQUENCE [LARGE SCALE GENOMIC DNA]</scope>
    <source>
        <tissue evidence="2">The whole plant</tissue>
    </source>
</reference>
<dbReference type="Proteomes" id="UP000233837">
    <property type="component" value="Unassembled WGS sequence"/>
</dbReference>
<evidence type="ECO:0000313" key="2">
    <source>
        <dbReference type="EMBL" id="PKU67593.1"/>
    </source>
</evidence>
<organism evidence="2 3">
    <name type="scientific">Dendrobium catenatum</name>
    <dbReference type="NCBI Taxonomy" id="906689"/>
    <lineage>
        <taxon>Eukaryota</taxon>
        <taxon>Viridiplantae</taxon>
        <taxon>Streptophyta</taxon>
        <taxon>Embryophyta</taxon>
        <taxon>Tracheophyta</taxon>
        <taxon>Spermatophyta</taxon>
        <taxon>Magnoliopsida</taxon>
        <taxon>Liliopsida</taxon>
        <taxon>Asparagales</taxon>
        <taxon>Orchidaceae</taxon>
        <taxon>Epidendroideae</taxon>
        <taxon>Malaxideae</taxon>
        <taxon>Dendrobiinae</taxon>
        <taxon>Dendrobium</taxon>
    </lineage>
</organism>
<name>A0A2I0VW04_9ASPA</name>
<gene>
    <name evidence="2" type="ORF">MA16_Dca025048</name>
</gene>
<feature type="region of interest" description="Disordered" evidence="1">
    <location>
        <begin position="1"/>
        <end position="53"/>
    </location>
</feature>
<protein>
    <submittedName>
        <fullName evidence="2">Uncharacterized protein</fullName>
    </submittedName>
</protein>
<proteinExistence type="predicted"/>
<keyword evidence="3" id="KW-1185">Reference proteome</keyword>